<protein>
    <submittedName>
        <fullName evidence="2">Class I SAM-dependent methyltransferase</fullName>
    </submittedName>
</protein>
<dbReference type="EMBL" id="JALNMJ010000042">
    <property type="protein sequence ID" value="MCK7616096.1"/>
    <property type="molecule type" value="Genomic_DNA"/>
</dbReference>
<dbReference type="SUPFAM" id="SSF53335">
    <property type="entry name" value="S-adenosyl-L-methionine-dependent methyltransferases"/>
    <property type="match status" value="1"/>
</dbReference>
<dbReference type="PANTHER" id="PTHR43591:SF24">
    <property type="entry name" value="2-METHOXY-6-POLYPRENYL-1,4-BENZOQUINOL METHYLASE, MITOCHONDRIAL"/>
    <property type="match status" value="1"/>
</dbReference>
<dbReference type="InterPro" id="IPR029063">
    <property type="entry name" value="SAM-dependent_MTases_sf"/>
</dbReference>
<dbReference type="InterPro" id="IPR013216">
    <property type="entry name" value="Methyltransf_11"/>
</dbReference>
<dbReference type="Pfam" id="PF08241">
    <property type="entry name" value="Methyltransf_11"/>
    <property type="match status" value="1"/>
</dbReference>
<comment type="caution">
    <text evidence="2">The sequence shown here is derived from an EMBL/GenBank/DDBJ whole genome shotgun (WGS) entry which is preliminary data.</text>
</comment>
<proteinExistence type="predicted"/>
<keyword evidence="2" id="KW-0808">Transferase</keyword>
<dbReference type="GO" id="GO:0032259">
    <property type="term" value="P:methylation"/>
    <property type="evidence" value="ECO:0007669"/>
    <property type="project" value="UniProtKB-KW"/>
</dbReference>
<dbReference type="PANTHER" id="PTHR43591">
    <property type="entry name" value="METHYLTRANSFERASE"/>
    <property type="match status" value="1"/>
</dbReference>
<dbReference type="Gene3D" id="3.40.50.150">
    <property type="entry name" value="Vaccinia Virus protein VP39"/>
    <property type="match status" value="1"/>
</dbReference>
<organism evidence="2 3">
    <name type="scientific">Roseibium sediminicola</name>
    <dbReference type="NCBI Taxonomy" id="2933272"/>
    <lineage>
        <taxon>Bacteria</taxon>
        <taxon>Pseudomonadati</taxon>
        <taxon>Pseudomonadota</taxon>
        <taxon>Alphaproteobacteria</taxon>
        <taxon>Hyphomicrobiales</taxon>
        <taxon>Stappiaceae</taxon>
        <taxon>Roseibium</taxon>
    </lineage>
</organism>
<gene>
    <name evidence="2" type="ORF">M0H32_28415</name>
</gene>
<evidence type="ECO:0000313" key="2">
    <source>
        <dbReference type="EMBL" id="MCK7616096.1"/>
    </source>
</evidence>
<keyword evidence="2" id="KW-0489">Methyltransferase</keyword>
<dbReference type="RefSeq" id="WP_248160068.1">
    <property type="nucleotide sequence ID" value="NZ_JALNMJ010000042.1"/>
</dbReference>
<accession>A0ABT0H351</accession>
<feature type="domain" description="Methyltransferase type 11" evidence="1">
    <location>
        <begin position="37"/>
        <end position="115"/>
    </location>
</feature>
<dbReference type="GO" id="GO:0008168">
    <property type="term" value="F:methyltransferase activity"/>
    <property type="evidence" value="ECO:0007669"/>
    <property type="project" value="UniProtKB-KW"/>
</dbReference>
<dbReference type="Proteomes" id="UP001431221">
    <property type="component" value="Unassembled WGS sequence"/>
</dbReference>
<sequence>MTASYDRIGLNYAELRRADARIAKSIQTALGDSDTVLNVGAGAGSYEPGYRAITALEPSAEMIAQRPVSNARVVQGSAENLPFEDDSFDAVMAVLTVHHWSDKAKGMAEMRRVSRGAIVILTYDPAFRDLWLFDYFPELAALDEGQMPPIDDYSKWLGPVKISTVLIPHDCSDGFLAAYWRRPAAYLDPRVRTAISSFWKVGDITTGLERLRHDLENGVWKKRYGDVLELDERDCGYRLVVAPQG</sequence>
<name>A0ABT0H351_9HYPH</name>
<dbReference type="CDD" id="cd02440">
    <property type="entry name" value="AdoMet_MTases"/>
    <property type="match status" value="1"/>
</dbReference>
<evidence type="ECO:0000259" key="1">
    <source>
        <dbReference type="Pfam" id="PF08241"/>
    </source>
</evidence>
<evidence type="ECO:0000313" key="3">
    <source>
        <dbReference type="Proteomes" id="UP001431221"/>
    </source>
</evidence>
<reference evidence="2" key="1">
    <citation type="submission" date="2022-04" db="EMBL/GenBank/DDBJ databases">
        <title>Roseibium sp. CAU 1639 isolated from mud.</title>
        <authorList>
            <person name="Kim W."/>
        </authorList>
    </citation>
    <scope>NUCLEOTIDE SEQUENCE</scope>
    <source>
        <strain evidence="2">CAU 1639</strain>
    </source>
</reference>
<keyword evidence="3" id="KW-1185">Reference proteome</keyword>